<keyword evidence="1" id="KW-0732">Signal</keyword>
<dbReference type="InterPro" id="IPR023908">
    <property type="entry name" value="xxxLxxG_rpt"/>
</dbReference>
<comment type="caution">
    <text evidence="2">The sequence shown here is derived from an EMBL/GenBank/DDBJ whole genome shotgun (WGS) entry which is preliminary data.</text>
</comment>
<dbReference type="AlphaFoldDB" id="A0A926I052"/>
<gene>
    <name evidence="2" type="ORF">H8730_04600</name>
</gene>
<dbReference type="RefSeq" id="WP_177715748.1">
    <property type="nucleotide sequence ID" value="NZ_JACRSQ010000004.1"/>
</dbReference>
<organism evidence="2 3">
    <name type="scientific">Bianquea renquensis</name>
    <dbReference type="NCBI Taxonomy" id="2763661"/>
    <lineage>
        <taxon>Bacteria</taxon>
        <taxon>Bacillati</taxon>
        <taxon>Bacillota</taxon>
        <taxon>Clostridia</taxon>
        <taxon>Eubacteriales</taxon>
        <taxon>Bianqueaceae</taxon>
        <taxon>Bianquea</taxon>
    </lineage>
</organism>
<dbReference type="EMBL" id="JACRSQ010000004">
    <property type="protein sequence ID" value="MBC8542824.1"/>
    <property type="molecule type" value="Genomic_DNA"/>
</dbReference>
<proteinExistence type="predicted"/>
<name>A0A926I052_9FIRM</name>
<dbReference type="Gene3D" id="1.10.287.950">
    <property type="entry name" value="Methyl-accepting chemotaxis protein"/>
    <property type="match status" value="1"/>
</dbReference>
<evidence type="ECO:0000256" key="1">
    <source>
        <dbReference type="SAM" id="SignalP"/>
    </source>
</evidence>
<reference evidence="2" key="1">
    <citation type="submission" date="2020-08" db="EMBL/GenBank/DDBJ databases">
        <title>Genome public.</title>
        <authorList>
            <person name="Liu C."/>
            <person name="Sun Q."/>
        </authorList>
    </citation>
    <scope>NUCLEOTIDE SEQUENCE</scope>
    <source>
        <strain evidence="2">NSJ-32</strain>
    </source>
</reference>
<protein>
    <recommendedName>
        <fullName evidence="4">X-X-X-Leu-X-X-Gly heptad repeats</fullName>
    </recommendedName>
</protein>
<accession>A0A926I052</accession>
<evidence type="ECO:0000313" key="3">
    <source>
        <dbReference type="Proteomes" id="UP000657006"/>
    </source>
</evidence>
<sequence>MIYENKHVMKILSLILCCTVIGSGTAAIAYATGVKKTEEKTGQETTAVTSAKQETTGAVSKDETVYVIADADGSAKRIIVSDWIKNAPGSASIRDKTEMEDVTNVKGDESYTMNGDHMRVWDANGNDIYYQGDIEKELPVTIAIRYQLDGKPISAEELAGKSGRVTIRFEYINTQYEMVEIDGQQEKIYVPFVMLTGMILDNENFRDIQVSNGKLINDGDRTIVAGIAMPGLSDNLKLDGDVLELPDSIEIEADVTDFQLTATVTIATNELFNKLEWDGAGDLEDMSASLEKLHDAMGQLMDGSSALYDGIATLLDKSGELIDGIDQLSAGAKQLSEGAGNVDGGVAQLQAGAAQLTDGLGALTANNETLNSGAKEVFESMLSMADSQLAAAGLTVDKLTIENYATVLQGVLASLDETAVYTLAYNTAHSKVEPAVRAQEPNIRAKVIAAVQGQVLDGVLASLNPPLTSDQYEAAVEAGQIPTEIQGQVREAVEAQMQAESTQTKIQQTVEAQIQALIEQNMRSSDVTAQIQAAVESAKSGASSLSALKTQLDSYNQFYRGLLTYTAGVADARAGADAIKAGTDALKNGTASLKSGADTLCAGLNSLQAGSGALVEGVQQLQDGAMQLSDGLQEFNEQGIQKLYEAVNEDLGGLLTRFRATCDVSKEYKSFAGIRDDMDGQVKFIYRTEEISK</sequence>
<evidence type="ECO:0000313" key="2">
    <source>
        <dbReference type="EMBL" id="MBC8542824.1"/>
    </source>
</evidence>
<dbReference type="Proteomes" id="UP000657006">
    <property type="component" value="Unassembled WGS sequence"/>
</dbReference>
<feature type="signal peptide" evidence="1">
    <location>
        <begin position="1"/>
        <end position="29"/>
    </location>
</feature>
<dbReference type="NCBIfam" id="TIGR03057">
    <property type="entry name" value="xxxLxxG_by_4"/>
    <property type="match status" value="2"/>
</dbReference>
<feature type="chain" id="PRO_5038788629" description="X-X-X-Leu-X-X-Gly heptad repeats" evidence="1">
    <location>
        <begin position="30"/>
        <end position="693"/>
    </location>
</feature>
<keyword evidence="3" id="KW-1185">Reference proteome</keyword>
<evidence type="ECO:0008006" key="4">
    <source>
        <dbReference type="Google" id="ProtNLM"/>
    </source>
</evidence>